<dbReference type="Proteomes" id="UP001479436">
    <property type="component" value="Unassembled WGS sequence"/>
</dbReference>
<evidence type="ECO:0000313" key="3">
    <source>
        <dbReference type="Proteomes" id="UP001479436"/>
    </source>
</evidence>
<gene>
    <name evidence="2" type="ORF">K7432_004786</name>
</gene>
<protein>
    <submittedName>
        <fullName evidence="2">Uncharacterized protein</fullName>
    </submittedName>
</protein>
<evidence type="ECO:0000256" key="1">
    <source>
        <dbReference type="SAM" id="SignalP"/>
    </source>
</evidence>
<comment type="caution">
    <text evidence="2">The sequence shown here is derived from an EMBL/GenBank/DDBJ whole genome shotgun (WGS) entry which is preliminary data.</text>
</comment>
<keyword evidence="1" id="KW-0732">Signal</keyword>
<proteinExistence type="predicted"/>
<organism evidence="2 3">
    <name type="scientific">Basidiobolus ranarum</name>
    <dbReference type="NCBI Taxonomy" id="34480"/>
    <lineage>
        <taxon>Eukaryota</taxon>
        <taxon>Fungi</taxon>
        <taxon>Fungi incertae sedis</taxon>
        <taxon>Zoopagomycota</taxon>
        <taxon>Entomophthoromycotina</taxon>
        <taxon>Basidiobolomycetes</taxon>
        <taxon>Basidiobolales</taxon>
        <taxon>Basidiobolaceae</taxon>
        <taxon>Basidiobolus</taxon>
    </lineage>
</organism>
<feature type="signal peptide" evidence="1">
    <location>
        <begin position="1"/>
        <end position="20"/>
    </location>
</feature>
<feature type="chain" id="PRO_5046971924" evidence="1">
    <location>
        <begin position="21"/>
        <end position="126"/>
    </location>
</feature>
<reference evidence="2 3" key="1">
    <citation type="submission" date="2023-04" db="EMBL/GenBank/DDBJ databases">
        <title>Genome of Basidiobolus ranarum AG-B5.</title>
        <authorList>
            <person name="Stajich J.E."/>
            <person name="Carter-House D."/>
            <person name="Gryganskyi A."/>
        </authorList>
    </citation>
    <scope>NUCLEOTIDE SEQUENCE [LARGE SCALE GENOMIC DNA]</scope>
    <source>
        <strain evidence="2 3">AG-B5</strain>
    </source>
</reference>
<dbReference type="EMBL" id="JASJQH010000172">
    <property type="protein sequence ID" value="KAK9766265.1"/>
    <property type="molecule type" value="Genomic_DNA"/>
</dbReference>
<keyword evidence="3" id="KW-1185">Reference proteome</keyword>
<accession>A0ABR2WXM9</accession>
<name>A0ABR2WXM9_9FUNG</name>
<evidence type="ECO:0000313" key="2">
    <source>
        <dbReference type="EMBL" id="KAK9766265.1"/>
    </source>
</evidence>
<sequence>MRFNTLSLLVLLGSAYLVNTTTINLLREDGRLLPLGEPGKKSGSEPAPEKLNKETCEQIAKSLGEPKLLHGLKVICQGQKIQIIRGKAVLLATPDLLPKDLFKDGCQRLQKCAQILGIEVENEKKE</sequence>